<evidence type="ECO:0000256" key="1">
    <source>
        <dbReference type="ARBA" id="ARBA00023125"/>
    </source>
</evidence>
<evidence type="ECO:0000313" key="2">
    <source>
        <dbReference type="EMBL" id="MBE1556360.1"/>
    </source>
</evidence>
<protein>
    <recommendedName>
        <fullName evidence="4">Core-binding (CB) domain-containing protein</fullName>
    </recommendedName>
</protein>
<keyword evidence="3" id="KW-1185">Reference proteome</keyword>
<organism evidence="2 3">
    <name type="scientific">Sporosarcina limicola</name>
    <dbReference type="NCBI Taxonomy" id="34101"/>
    <lineage>
        <taxon>Bacteria</taxon>
        <taxon>Bacillati</taxon>
        <taxon>Bacillota</taxon>
        <taxon>Bacilli</taxon>
        <taxon>Bacillales</taxon>
        <taxon>Caryophanaceae</taxon>
        <taxon>Sporosarcina</taxon>
    </lineage>
</organism>
<evidence type="ECO:0000313" key="3">
    <source>
        <dbReference type="Proteomes" id="UP000658225"/>
    </source>
</evidence>
<dbReference type="Proteomes" id="UP000658225">
    <property type="component" value="Unassembled WGS sequence"/>
</dbReference>
<name>A0A927ML38_9BACL</name>
<gene>
    <name evidence="2" type="ORF">H4683_003484</name>
</gene>
<evidence type="ECO:0008006" key="4">
    <source>
        <dbReference type="Google" id="ProtNLM"/>
    </source>
</evidence>
<proteinExistence type="predicted"/>
<keyword evidence="1" id="KW-0238">DNA-binding</keyword>
<dbReference type="RefSeq" id="WP_192600009.1">
    <property type="nucleotide sequence ID" value="NZ_JADBEL010000025.1"/>
</dbReference>
<dbReference type="Gene3D" id="1.10.150.130">
    <property type="match status" value="1"/>
</dbReference>
<sequence>MVLKKRKRTDVGKIAMEKDYPKINFEQAIDLVVSDKSAEGVRPRTLKDYKNNWRYFVNWLVKNYEIETVDELTPQIFRDYINYLKHDAVRYEGHIYIKKIGGVEFKGGCRKFGRLF</sequence>
<reference evidence="2" key="1">
    <citation type="submission" date="2020-10" db="EMBL/GenBank/DDBJ databases">
        <title>Genomic Encyclopedia of Type Strains, Phase IV (KMG-IV): sequencing the most valuable type-strain genomes for metagenomic binning, comparative biology and taxonomic classification.</title>
        <authorList>
            <person name="Goeker M."/>
        </authorList>
    </citation>
    <scope>NUCLEOTIDE SEQUENCE</scope>
    <source>
        <strain evidence="2">DSM 13886</strain>
    </source>
</reference>
<dbReference type="EMBL" id="JADBEL010000025">
    <property type="protein sequence ID" value="MBE1556360.1"/>
    <property type="molecule type" value="Genomic_DNA"/>
</dbReference>
<dbReference type="GO" id="GO:0003677">
    <property type="term" value="F:DNA binding"/>
    <property type="evidence" value="ECO:0007669"/>
    <property type="project" value="UniProtKB-KW"/>
</dbReference>
<dbReference type="InterPro" id="IPR010998">
    <property type="entry name" value="Integrase_recombinase_N"/>
</dbReference>
<dbReference type="AlphaFoldDB" id="A0A927ML38"/>
<comment type="caution">
    <text evidence="2">The sequence shown here is derived from an EMBL/GenBank/DDBJ whole genome shotgun (WGS) entry which is preliminary data.</text>
</comment>
<accession>A0A927ML38</accession>